<evidence type="ECO:0000313" key="5">
    <source>
        <dbReference type="Proteomes" id="UP001139559"/>
    </source>
</evidence>
<dbReference type="GO" id="GO:0042834">
    <property type="term" value="F:peptidoglycan binding"/>
    <property type="evidence" value="ECO:0007669"/>
    <property type="project" value="InterPro"/>
</dbReference>
<keyword evidence="5" id="KW-1185">Reference proteome</keyword>
<dbReference type="PANTHER" id="PTHR38033">
    <property type="entry name" value="MEMBRANE PROTEIN-RELATED"/>
    <property type="match status" value="1"/>
</dbReference>
<dbReference type="EMBL" id="JAJHVV010000012">
    <property type="protein sequence ID" value="MCK6265150.1"/>
    <property type="molecule type" value="Genomic_DNA"/>
</dbReference>
<gene>
    <name evidence="4" type="primary">icmH</name>
    <name evidence="4" type="ORF">KP803_17885</name>
</gene>
<name>A0A9X1XQA0_9VIBR</name>
<keyword evidence="1" id="KW-0472">Membrane</keyword>
<comment type="caution">
    <text evidence="4">The sequence shown here is derived from an EMBL/GenBank/DDBJ whole genome shotgun (WGS) entry which is preliminary data.</text>
</comment>
<evidence type="ECO:0000256" key="1">
    <source>
        <dbReference type="SAM" id="Phobius"/>
    </source>
</evidence>
<dbReference type="InterPro" id="IPR038522">
    <property type="entry name" value="T4/T6SS_DotU_sf"/>
</dbReference>
<dbReference type="Pfam" id="PF09850">
    <property type="entry name" value="DotU"/>
    <property type="match status" value="1"/>
</dbReference>
<dbReference type="PANTHER" id="PTHR38033:SF1">
    <property type="entry name" value="DOTU FAMILY TYPE IV_VI SECRETION SYSTEM PROTEIN"/>
    <property type="match status" value="1"/>
</dbReference>
<dbReference type="Gene3D" id="3.30.70.1070">
    <property type="entry name" value="Sporulation related repeat"/>
    <property type="match status" value="1"/>
</dbReference>
<protein>
    <submittedName>
        <fullName evidence="4">Type IVB secretion system protein IcmH/DotU</fullName>
    </submittedName>
</protein>
<evidence type="ECO:0000259" key="2">
    <source>
        <dbReference type="Pfam" id="PF05036"/>
    </source>
</evidence>
<dbReference type="NCBIfam" id="NF038228">
    <property type="entry name" value="IcmH_DotU_IVB"/>
    <property type="match status" value="1"/>
</dbReference>
<dbReference type="Pfam" id="PF05036">
    <property type="entry name" value="SPOR"/>
    <property type="match status" value="1"/>
</dbReference>
<keyword evidence="1" id="KW-1133">Transmembrane helix</keyword>
<feature type="domain" description="Type IV / VI secretion system DotU" evidence="3">
    <location>
        <begin position="53"/>
        <end position="244"/>
    </location>
</feature>
<reference evidence="4" key="1">
    <citation type="submission" date="2021-11" db="EMBL/GenBank/DDBJ databases">
        <title>Vibrio ZSDE26 sp. nov. and Vibrio ZSDZ34 sp. nov., isolated from coastal seawater in Qingdao.</title>
        <authorList>
            <person name="Zhang P."/>
        </authorList>
    </citation>
    <scope>NUCLEOTIDE SEQUENCE</scope>
    <source>
        <strain evidence="4">ZSDE26</strain>
    </source>
</reference>
<organism evidence="4 5">
    <name type="scientific">Vibrio amylolyticus</name>
    <dbReference type="NCBI Taxonomy" id="2847292"/>
    <lineage>
        <taxon>Bacteria</taxon>
        <taxon>Pseudomonadati</taxon>
        <taxon>Pseudomonadota</taxon>
        <taxon>Gammaproteobacteria</taxon>
        <taxon>Vibrionales</taxon>
        <taxon>Vibrionaceae</taxon>
        <taxon>Vibrio</taxon>
    </lineage>
</organism>
<dbReference type="AlphaFoldDB" id="A0A9X1XQA0"/>
<dbReference type="RefSeq" id="WP_248010228.1">
    <property type="nucleotide sequence ID" value="NZ_JAJHVV010000012.1"/>
</dbReference>
<proteinExistence type="predicted"/>
<evidence type="ECO:0000259" key="3">
    <source>
        <dbReference type="Pfam" id="PF09850"/>
    </source>
</evidence>
<accession>A0A9X1XQA0</accession>
<feature type="transmembrane region" description="Helical" evidence="1">
    <location>
        <begin position="230"/>
        <end position="252"/>
    </location>
</feature>
<dbReference type="InterPro" id="IPR017732">
    <property type="entry name" value="T4/T6SS_DotU"/>
</dbReference>
<keyword evidence="1" id="KW-0812">Transmembrane</keyword>
<dbReference type="Proteomes" id="UP001139559">
    <property type="component" value="Unassembled WGS sequence"/>
</dbReference>
<dbReference type="SUPFAM" id="SSF110997">
    <property type="entry name" value="Sporulation related repeat"/>
    <property type="match status" value="1"/>
</dbReference>
<feature type="domain" description="SPOR" evidence="2">
    <location>
        <begin position="332"/>
        <end position="383"/>
    </location>
</feature>
<evidence type="ECO:0000313" key="4">
    <source>
        <dbReference type="EMBL" id="MCK6265150.1"/>
    </source>
</evidence>
<dbReference type="NCBIfam" id="TIGR03349">
    <property type="entry name" value="IV_VI_DotU"/>
    <property type="match status" value="1"/>
</dbReference>
<sequence>MEFVDEDTLVWDKSNQTFSKPEDVDTPVKHIPIHSDSNQAAFLQHFDKAENQLLNISSPLLATVLKISTMPEPYDLTSLREEIIQEINNVKESANQLTYPVAVIDKLCFLYAVVIDELIIYTDWGEKKGWENKTLLSELFGMRNGGELFFNVTEKAIRQPHKMIDLIEIIYIFVSIGFKGQYREHGSDQLKASIHQLEQLISQYRQSSHIYCHTKVSLPKVRKPARKSRYVISTLFYLILIITSVGLTQYWYNETHPQRARDFAYLDDFSQRYILSSQASDIIYISTDDDLEQPTGGLIPAKVEQRPVNASTANLNNSSSTVLDQSTSSEIPWLVQLATFSSKENAAAFIKQLSPSSFEPLIDEYKSYFRVIVRTTSSTQAKSIKQWYQSNDSINAIIVKNEQ</sequence>
<dbReference type="InterPro" id="IPR007730">
    <property type="entry name" value="SPOR-like_dom"/>
</dbReference>
<dbReference type="InterPro" id="IPR036680">
    <property type="entry name" value="SPOR-like_sf"/>
</dbReference>
<dbReference type="Gene3D" id="1.25.40.590">
    <property type="entry name" value="Type IV / VI secretion system, DotU"/>
    <property type="match status" value="1"/>
</dbReference>